<evidence type="ECO:0000313" key="4">
    <source>
        <dbReference type="EMBL" id="HIZ52516.1"/>
    </source>
</evidence>
<feature type="coiled-coil region" evidence="2">
    <location>
        <begin position="37"/>
        <end position="64"/>
    </location>
</feature>
<dbReference type="Gene3D" id="1.10.1470.10">
    <property type="entry name" value="YjbJ"/>
    <property type="match status" value="1"/>
</dbReference>
<comment type="caution">
    <text evidence="4">The sequence shown here is derived from an EMBL/GenBank/DDBJ whole genome shotgun (WGS) entry which is preliminary data.</text>
</comment>
<accession>A0A9D2F666</accession>
<evidence type="ECO:0000256" key="1">
    <source>
        <dbReference type="ARBA" id="ARBA00009129"/>
    </source>
</evidence>
<evidence type="ECO:0000256" key="2">
    <source>
        <dbReference type="SAM" id="Coils"/>
    </source>
</evidence>
<dbReference type="AlphaFoldDB" id="A0A9D2F666"/>
<dbReference type="InterPro" id="IPR008462">
    <property type="entry name" value="CsbD"/>
</dbReference>
<proteinExistence type="inferred from homology"/>
<dbReference type="Proteomes" id="UP000824063">
    <property type="component" value="Unassembled WGS sequence"/>
</dbReference>
<dbReference type="EMBL" id="DXBN01000024">
    <property type="protein sequence ID" value="HIZ52516.1"/>
    <property type="molecule type" value="Genomic_DNA"/>
</dbReference>
<dbReference type="InterPro" id="IPR036629">
    <property type="entry name" value="YjbJ_sf"/>
</dbReference>
<organism evidence="4 5">
    <name type="scientific">Candidatus Enterococcus avicola</name>
    <dbReference type="NCBI Taxonomy" id="2838561"/>
    <lineage>
        <taxon>Bacteria</taxon>
        <taxon>Bacillati</taxon>
        <taxon>Bacillota</taxon>
        <taxon>Bacilli</taxon>
        <taxon>Lactobacillales</taxon>
        <taxon>Enterococcaceae</taxon>
        <taxon>Enterococcus</taxon>
    </lineage>
</organism>
<protein>
    <submittedName>
        <fullName evidence="4">CsbD family protein</fullName>
    </submittedName>
</protein>
<gene>
    <name evidence="4" type="ORF">IAA20_01040</name>
</gene>
<feature type="domain" description="CsbD-like" evidence="3">
    <location>
        <begin position="4"/>
        <end position="53"/>
    </location>
</feature>
<name>A0A9D2F666_9ENTE</name>
<comment type="similarity">
    <text evidence="1">Belongs to the UPF0337 (CsbD) family.</text>
</comment>
<evidence type="ECO:0000259" key="3">
    <source>
        <dbReference type="Pfam" id="PF05532"/>
    </source>
</evidence>
<evidence type="ECO:0000313" key="5">
    <source>
        <dbReference type="Proteomes" id="UP000824063"/>
    </source>
</evidence>
<reference evidence="4" key="1">
    <citation type="journal article" date="2021" name="PeerJ">
        <title>Extensive microbial diversity within the chicken gut microbiome revealed by metagenomics and culture.</title>
        <authorList>
            <person name="Gilroy R."/>
            <person name="Ravi A."/>
            <person name="Getino M."/>
            <person name="Pursley I."/>
            <person name="Horton D.L."/>
            <person name="Alikhan N.F."/>
            <person name="Baker D."/>
            <person name="Gharbi K."/>
            <person name="Hall N."/>
            <person name="Watson M."/>
            <person name="Adriaenssens E.M."/>
            <person name="Foster-Nyarko E."/>
            <person name="Jarju S."/>
            <person name="Secka A."/>
            <person name="Antonio M."/>
            <person name="Oren A."/>
            <person name="Chaudhuri R.R."/>
            <person name="La Ragione R."/>
            <person name="Hildebrand F."/>
            <person name="Pallen M.J."/>
        </authorList>
    </citation>
    <scope>NUCLEOTIDE SEQUENCE</scope>
    <source>
        <strain evidence="4">CHK172-16539</strain>
    </source>
</reference>
<reference evidence="4" key="2">
    <citation type="submission" date="2021-04" db="EMBL/GenBank/DDBJ databases">
        <authorList>
            <person name="Gilroy R."/>
        </authorList>
    </citation>
    <scope>NUCLEOTIDE SEQUENCE</scope>
    <source>
        <strain evidence="4">CHK172-16539</strain>
    </source>
</reference>
<dbReference type="Pfam" id="PF05532">
    <property type="entry name" value="CsbD"/>
    <property type="match status" value="1"/>
</dbReference>
<sequence>MKDKGLGDKIKGKAKEVTGEVTGNRKMKAEGIADQKVGEMKEAANDTKEKIKRKAEELEIERGKRYDN</sequence>
<dbReference type="SUPFAM" id="SSF69047">
    <property type="entry name" value="Hypothetical protein YjbJ"/>
    <property type="match status" value="1"/>
</dbReference>
<keyword evidence="2" id="KW-0175">Coiled coil</keyword>